<evidence type="ECO:0000256" key="4">
    <source>
        <dbReference type="ARBA" id="ARBA00022691"/>
    </source>
</evidence>
<dbReference type="GO" id="GO:0005829">
    <property type="term" value="C:cytosol"/>
    <property type="evidence" value="ECO:0007669"/>
    <property type="project" value="TreeGrafter"/>
</dbReference>
<dbReference type="InterPro" id="IPR029028">
    <property type="entry name" value="Alpha/beta_knot_MTases"/>
</dbReference>
<dbReference type="InterPro" id="IPR029026">
    <property type="entry name" value="tRNA_m1G_MTases_N"/>
</dbReference>
<evidence type="ECO:0000259" key="5">
    <source>
        <dbReference type="Pfam" id="PF00588"/>
    </source>
</evidence>
<name>A0AA37Q7F9_9BACT</name>
<evidence type="ECO:0000256" key="2">
    <source>
        <dbReference type="ARBA" id="ARBA00022603"/>
    </source>
</evidence>
<dbReference type="Gene3D" id="3.40.1280.10">
    <property type="match status" value="1"/>
</dbReference>
<dbReference type="Proteomes" id="UP001161325">
    <property type="component" value="Unassembled WGS sequence"/>
</dbReference>
<dbReference type="EMBL" id="BRXS01000006">
    <property type="protein sequence ID" value="GLC27639.1"/>
    <property type="molecule type" value="Genomic_DNA"/>
</dbReference>
<gene>
    <name evidence="6" type="primary">trmJ</name>
    <name evidence="6" type="ORF">rosag_41520</name>
</gene>
<proteinExistence type="inferred from homology"/>
<dbReference type="GO" id="GO:0002128">
    <property type="term" value="P:tRNA nucleoside ribose methylation"/>
    <property type="evidence" value="ECO:0007669"/>
    <property type="project" value="TreeGrafter"/>
</dbReference>
<dbReference type="GO" id="GO:0003723">
    <property type="term" value="F:RNA binding"/>
    <property type="evidence" value="ECO:0007669"/>
    <property type="project" value="InterPro"/>
</dbReference>
<comment type="caution">
    <text evidence="6">The sequence shown here is derived from an EMBL/GenBank/DDBJ whole genome shotgun (WGS) entry which is preliminary data.</text>
</comment>
<keyword evidence="2" id="KW-0489">Methyltransferase</keyword>
<dbReference type="PANTHER" id="PTHR42786:SF2">
    <property type="entry name" value="TRNA (CYTIDINE_URIDINE-2'-O-)-METHYLTRANSFERASE TRMJ"/>
    <property type="match status" value="1"/>
</dbReference>
<reference evidence="6" key="1">
    <citation type="submission" date="2022-08" db="EMBL/GenBank/DDBJ databases">
        <title>Draft genome sequencing of Roseisolibacter agri AW1220.</title>
        <authorList>
            <person name="Tobiishi Y."/>
            <person name="Tonouchi A."/>
        </authorList>
    </citation>
    <scope>NUCLEOTIDE SEQUENCE</scope>
    <source>
        <strain evidence="6">AW1220</strain>
    </source>
</reference>
<organism evidence="6 7">
    <name type="scientific">Roseisolibacter agri</name>
    <dbReference type="NCBI Taxonomy" id="2014610"/>
    <lineage>
        <taxon>Bacteria</taxon>
        <taxon>Pseudomonadati</taxon>
        <taxon>Gemmatimonadota</taxon>
        <taxon>Gemmatimonadia</taxon>
        <taxon>Gemmatimonadales</taxon>
        <taxon>Gemmatimonadaceae</taxon>
        <taxon>Roseisolibacter</taxon>
    </lineage>
</organism>
<protein>
    <submittedName>
        <fullName evidence="6">tRNA (Cytidine/uridine-2'-O-)-methyltransferase TrmJ</fullName>
    </submittedName>
</protein>
<keyword evidence="7" id="KW-1185">Reference proteome</keyword>
<evidence type="ECO:0000313" key="7">
    <source>
        <dbReference type="Proteomes" id="UP001161325"/>
    </source>
</evidence>
<dbReference type="Pfam" id="PF00588">
    <property type="entry name" value="SpoU_methylase"/>
    <property type="match status" value="1"/>
</dbReference>
<feature type="domain" description="tRNA/rRNA methyltransferase SpoU type" evidence="5">
    <location>
        <begin position="8"/>
        <end position="156"/>
    </location>
</feature>
<sequence length="259" mass="28724">MSSILDQVRVVLYEPQKPINIAATVRAMKNMGVGVLRLIRPVFYEDNYIEMIAHNTRDIQARIEHHDTVDSALADCVRVAGFTGRRRAAKWARLDPREAATDLLAHAADGPVAVMFGREDDGLPAEVLDRAHVTVHIPTTEHASLNVAQAVLVALYELHVASGDATRTLQRPRKHAPPPTSAEFEQFYASAEQALTAMDFFRSRNPEHVMRSVRSLAYRANPDARELTLVRAMAIEVLRTIDRIERRVGAAAPQPGPDA</sequence>
<dbReference type="GO" id="GO:0008173">
    <property type="term" value="F:RNA methyltransferase activity"/>
    <property type="evidence" value="ECO:0007669"/>
    <property type="project" value="InterPro"/>
</dbReference>
<dbReference type="PANTHER" id="PTHR42786">
    <property type="entry name" value="TRNA/RRNA METHYLTRANSFERASE"/>
    <property type="match status" value="1"/>
</dbReference>
<evidence type="ECO:0000256" key="3">
    <source>
        <dbReference type="ARBA" id="ARBA00022679"/>
    </source>
</evidence>
<dbReference type="AlphaFoldDB" id="A0AA37Q7F9"/>
<dbReference type="Gene3D" id="1.10.8.590">
    <property type="match status" value="1"/>
</dbReference>
<dbReference type="RefSeq" id="WP_284352075.1">
    <property type="nucleotide sequence ID" value="NZ_BRXS01000006.1"/>
</dbReference>
<dbReference type="InterPro" id="IPR001537">
    <property type="entry name" value="SpoU_MeTrfase"/>
</dbReference>
<evidence type="ECO:0000256" key="1">
    <source>
        <dbReference type="ARBA" id="ARBA00007228"/>
    </source>
</evidence>
<dbReference type="PIRSF" id="PIRSF004808">
    <property type="entry name" value="LasT"/>
    <property type="match status" value="1"/>
</dbReference>
<dbReference type="SUPFAM" id="SSF75217">
    <property type="entry name" value="alpha/beta knot"/>
    <property type="match status" value="1"/>
</dbReference>
<keyword evidence="3" id="KW-0808">Transferase</keyword>
<keyword evidence="4" id="KW-0949">S-adenosyl-L-methionine</keyword>
<dbReference type="CDD" id="cd18093">
    <property type="entry name" value="SpoU-like_TrmJ"/>
    <property type="match status" value="1"/>
</dbReference>
<accession>A0AA37Q7F9</accession>
<evidence type="ECO:0000313" key="6">
    <source>
        <dbReference type="EMBL" id="GLC27639.1"/>
    </source>
</evidence>
<dbReference type="InterPro" id="IPR004384">
    <property type="entry name" value="RNA_MeTrfase_TrmJ/LasT"/>
</dbReference>
<comment type="similarity">
    <text evidence="1">Belongs to the class IV-like SAM-binding methyltransferase superfamily. RNA methyltransferase TrmH family.</text>
</comment>